<dbReference type="Gene3D" id="1.10.357.10">
    <property type="entry name" value="Tetracycline Repressor, domain 2"/>
    <property type="match status" value="2"/>
</dbReference>
<dbReference type="InterPro" id="IPR050109">
    <property type="entry name" value="HTH-type_TetR-like_transc_reg"/>
</dbReference>
<accession>A0ABQ4AWI3</accession>
<dbReference type="PANTHER" id="PTHR30055:SF234">
    <property type="entry name" value="HTH-TYPE TRANSCRIPTIONAL REGULATOR BETI"/>
    <property type="match status" value="1"/>
</dbReference>
<dbReference type="Proteomes" id="UP000631312">
    <property type="component" value="Unassembled WGS sequence"/>
</dbReference>
<protein>
    <submittedName>
        <fullName evidence="6">TetR family transcriptional regulator</fullName>
    </submittedName>
</protein>
<evidence type="ECO:0000256" key="1">
    <source>
        <dbReference type="ARBA" id="ARBA00023015"/>
    </source>
</evidence>
<dbReference type="PANTHER" id="PTHR30055">
    <property type="entry name" value="HTH-TYPE TRANSCRIPTIONAL REGULATOR RUTR"/>
    <property type="match status" value="1"/>
</dbReference>
<organism evidence="6 7">
    <name type="scientific">Actinoplanes lobatus</name>
    <dbReference type="NCBI Taxonomy" id="113568"/>
    <lineage>
        <taxon>Bacteria</taxon>
        <taxon>Bacillati</taxon>
        <taxon>Actinomycetota</taxon>
        <taxon>Actinomycetes</taxon>
        <taxon>Micromonosporales</taxon>
        <taxon>Micromonosporaceae</taxon>
        <taxon>Actinoplanes</taxon>
    </lineage>
</organism>
<dbReference type="InterPro" id="IPR001647">
    <property type="entry name" value="HTH_TetR"/>
</dbReference>
<comment type="caution">
    <text evidence="6">The sequence shown here is derived from an EMBL/GenBank/DDBJ whole genome shotgun (WGS) entry which is preliminary data.</text>
</comment>
<dbReference type="PROSITE" id="PS01081">
    <property type="entry name" value="HTH_TETR_1"/>
    <property type="match status" value="1"/>
</dbReference>
<keyword evidence="7" id="KW-1185">Reference proteome</keyword>
<dbReference type="PROSITE" id="PS50977">
    <property type="entry name" value="HTH_TETR_2"/>
    <property type="match status" value="1"/>
</dbReference>
<feature type="DNA-binding region" description="H-T-H motif" evidence="4">
    <location>
        <begin position="43"/>
        <end position="62"/>
    </location>
</feature>
<dbReference type="InterPro" id="IPR023772">
    <property type="entry name" value="DNA-bd_HTH_TetR-type_CS"/>
</dbReference>
<dbReference type="Pfam" id="PF00440">
    <property type="entry name" value="TetR_N"/>
    <property type="match status" value="1"/>
</dbReference>
<keyword evidence="2 4" id="KW-0238">DNA-binding</keyword>
<proteinExistence type="predicted"/>
<keyword evidence="1" id="KW-0805">Transcription regulation</keyword>
<dbReference type="PRINTS" id="PR00455">
    <property type="entry name" value="HTHTETR"/>
</dbReference>
<reference evidence="6 7" key="1">
    <citation type="submission" date="2021-01" db="EMBL/GenBank/DDBJ databases">
        <title>Whole genome shotgun sequence of Actinoplanes lobatus NBRC 12513.</title>
        <authorList>
            <person name="Komaki H."/>
            <person name="Tamura T."/>
        </authorList>
    </citation>
    <scope>NUCLEOTIDE SEQUENCE [LARGE SCALE GENOMIC DNA]</scope>
    <source>
        <strain evidence="6 7">NBRC 12513</strain>
    </source>
</reference>
<evidence type="ECO:0000259" key="5">
    <source>
        <dbReference type="PROSITE" id="PS50977"/>
    </source>
</evidence>
<evidence type="ECO:0000313" key="6">
    <source>
        <dbReference type="EMBL" id="GIE45401.1"/>
    </source>
</evidence>
<evidence type="ECO:0000256" key="3">
    <source>
        <dbReference type="ARBA" id="ARBA00023163"/>
    </source>
</evidence>
<name>A0ABQ4AWI3_9ACTN</name>
<dbReference type="InterPro" id="IPR009057">
    <property type="entry name" value="Homeodomain-like_sf"/>
</dbReference>
<dbReference type="EMBL" id="BOMP01000161">
    <property type="protein sequence ID" value="GIE45401.1"/>
    <property type="molecule type" value="Genomic_DNA"/>
</dbReference>
<gene>
    <name evidence="6" type="ORF">Alo02nite_82990</name>
</gene>
<evidence type="ECO:0000256" key="2">
    <source>
        <dbReference type="ARBA" id="ARBA00023125"/>
    </source>
</evidence>
<dbReference type="Gene3D" id="1.10.10.60">
    <property type="entry name" value="Homeodomain-like"/>
    <property type="match status" value="1"/>
</dbReference>
<keyword evidence="3" id="KW-0804">Transcription</keyword>
<sequence>MSSLGGVTETDGGLRERKKRQTWAALREAGLRLAAERGVENVSVEEIAAAAGVSKRTLFNYFDTKEDLLFGPDPEEPERLAAIVRALPPDAPVWICMREIVLGFVATHEAKLRLHKQFRNVTPSGVLEKALTACAAARHPGEGLHARLLTGSAMTVMRSAFATWQPDQEYDRLSVLVREGFDLLGAGLVTEGPHQA</sequence>
<evidence type="ECO:0000256" key="4">
    <source>
        <dbReference type="PROSITE-ProRule" id="PRU00335"/>
    </source>
</evidence>
<feature type="domain" description="HTH tetR-type" evidence="5">
    <location>
        <begin position="20"/>
        <end position="80"/>
    </location>
</feature>
<dbReference type="SUPFAM" id="SSF46689">
    <property type="entry name" value="Homeodomain-like"/>
    <property type="match status" value="1"/>
</dbReference>
<evidence type="ECO:0000313" key="7">
    <source>
        <dbReference type="Proteomes" id="UP000631312"/>
    </source>
</evidence>